<comment type="caution">
    <text evidence="1">The sequence shown here is derived from an EMBL/GenBank/DDBJ whole genome shotgun (WGS) entry which is preliminary data.</text>
</comment>
<gene>
    <name evidence="1" type="ORF">M9H77_26217</name>
</gene>
<accession>A0ACC0A9X7</accession>
<proteinExistence type="predicted"/>
<protein>
    <submittedName>
        <fullName evidence="1">Uncharacterized protein</fullName>
    </submittedName>
</protein>
<organism evidence="1 2">
    <name type="scientific">Catharanthus roseus</name>
    <name type="common">Madagascar periwinkle</name>
    <name type="synonym">Vinca rosea</name>
    <dbReference type="NCBI Taxonomy" id="4058"/>
    <lineage>
        <taxon>Eukaryota</taxon>
        <taxon>Viridiplantae</taxon>
        <taxon>Streptophyta</taxon>
        <taxon>Embryophyta</taxon>
        <taxon>Tracheophyta</taxon>
        <taxon>Spermatophyta</taxon>
        <taxon>Magnoliopsida</taxon>
        <taxon>eudicotyledons</taxon>
        <taxon>Gunneridae</taxon>
        <taxon>Pentapetalae</taxon>
        <taxon>asterids</taxon>
        <taxon>lamiids</taxon>
        <taxon>Gentianales</taxon>
        <taxon>Apocynaceae</taxon>
        <taxon>Rauvolfioideae</taxon>
        <taxon>Vinceae</taxon>
        <taxon>Catharanthinae</taxon>
        <taxon>Catharanthus</taxon>
    </lineage>
</organism>
<evidence type="ECO:0000313" key="1">
    <source>
        <dbReference type="EMBL" id="KAI5657424.1"/>
    </source>
</evidence>
<sequence length="769" mass="85554">MGSPESGAGPVDCGVGSIVWVRRRNGSWWPGKILGADELSASHVMSPRSGTPVKLLGREDASVDWYNLEKSKRVKAFRCGEFDDCIERAEASQGMPPKKREKYARREDAILHAIELERQMLEKKYGKEDHSSNGESNKSAYGVKNELFCSEKTESENRKQLHLKSQQDQSSLYLSLKDKTEDQDLCSGAVKEGNQPSMHDENSGVLPRMRGLQDFGLGTAANAPSNTRTSSLEPPECVQKPSFDDGCQGILETGINTEVTFDGTCENSSKVLHENWAEDSPAKRRNRHRPLVQVLQNSSKFPDSVSQPDGSVSEEEQHGVAFPAKRSRYTYLTSESPDALYDKKSHPSQTETLNINFEESNRIQPADSFEENTIGSTEDTETDSSGTDSLESDSDDLASLSEGAASIELEPKYPARSDARPEYGNLSGEEVDDSAHTDEMSHPFQNDLASTSGGVSRWKQKGKRNNRSLSKRLPDGTNRTFPRAYTDETATIKLGTDRRKETYLLEKDFSPRMAVYGARGPDDVASRRMQLEHWDWNDQPASKGYWEDSVEYFDPILFSHHRNSGKIMLIDVDLKVQSSYQREHHVPMISLMSKVNGQAIVGHPIQIEALESGSSESLLAEADDWYPDILDNDTNLPPMWKTARRTANTRFPRPDLSYEEGPKHHHLQCGDGRKGSAGKSKQIGHLPGDRKSSRKPVKKVSLSSSNQKIRTLSSISSHQKPSSDPNSISGNNYKVNGLIKPESVPTAVACIPVKLVFSRLREELIGRHA</sequence>
<dbReference type="Proteomes" id="UP001060085">
    <property type="component" value="Linkage Group LG06"/>
</dbReference>
<keyword evidence="2" id="KW-1185">Reference proteome</keyword>
<name>A0ACC0A9X7_CATRO</name>
<evidence type="ECO:0000313" key="2">
    <source>
        <dbReference type="Proteomes" id="UP001060085"/>
    </source>
</evidence>
<reference evidence="2" key="1">
    <citation type="journal article" date="2023" name="Nat. Plants">
        <title>Single-cell RNA sequencing provides a high-resolution roadmap for understanding the multicellular compartmentation of specialized metabolism.</title>
        <authorList>
            <person name="Sun S."/>
            <person name="Shen X."/>
            <person name="Li Y."/>
            <person name="Li Y."/>
            <person name="Wang S."/>
            <person name="Li R."/>
            <person name="Zhang H."/>
            <person name="Shen G."/>
            <person name="Guo B."/>
            <person name="Wei J."/>
            <person name="Xu J."/>
            <person name="St-Pierre B."/>
            <person name="Chen S."/>
            <person name="Sun C."/>
        </authorList>
    </citation>
    <scope>NUCLEOTIDE SEQUENCE [LARGE SCALE GENOMIC DNA]</scope>
</reference>
<dbReference type="EMBL" id="CM044706">
    <property type="protein sequence ID" value="KAI5657424.1"/>
    <property type="molecule type" value="Genomic_DNA"/>
</dbReference>